<sequence>MTTEDAPNQTTESQRETLLSVLCTKEDWTPNEVTSYKSLAFREDGVGCLKLFNDQPGSLLVCEFDWEIDTYDARKAKAETIIDTRQKDLEDSLRTRQVAKFNLVIKLRNCEPREEFGDFGTLDLKASLLRRLKETAFEEEEYLLVDLEVGNFPPDYDTNSPNSDAFGQTRWGLRLSFRYKSPIPALGKWHEDYYNMVESQYWESETNWFSRKLRGRSTDGWTFNTG</sequence>
<dbReference type="AlphaFoldDB" id="A0A6A6XSY5"/>
<organism evidence="1 2">
    <name type="scientific">Melanomma pulvis-pyrius CBS 109.77</name>
    <dbReference type="NCBI Taxonomy" id="1314802"/>
    <lineage>
        <taxon>Eukaryota</taxon>
        <taxon>Fungi</taxon>
        <taxon>Dikarya</taxon>
        <taxon>Ascomycota</taxon>
        <taxon>Pezizomycotina</taxon>
        <taxon>Dothideomycetes</taxon>
        <taxon>Pleosporomycetidae</taxon>
        <taxon>Pleosporales</taxon>
        <taxon>Melanommataceae</taxon>
        <taxon>Melanomma</taxon>
    </lineage>
</organism>
<gene>
    <name evidence="1" type="ORF">K505DRAFT_333203</name>
</gene>
<evidence type="ECO:0000313" key="1">
    <source>
        <dbReference type="EMBL" id="KAF2798687.1"/>
    </source>
</evidence>
<dbReference type="OrthoDB" id="3770260at2759"/>
<reference evidence="1" key="1">
    <citation type="journal article" date="2020" name="Stud. Mycol.">
        <title>101 Dothideomycetes genomes: a test case for predicting lifestyles and emergence of pathogens.</title>
        <authorList>
            <person name="Haridas S."/>
            <person name="Albert R."/>
            <person name="Binder M."/>
            <person name="Bloem J."/>
            <person name="Labutti K."/>
            <person name="Salamov A."/>
            <person name="Andreopoulos B."/>
            <person name="Baker S."/>
            <person name="Barry K."/>
            <person name="Bills G."/>
            <person name="Bluhm B."/>
            <person name="Cannon C."/>
            <person name="Castanera R."/>
            <person name="Culley D."/>
            <person name="Daum C."/>
            <person name="Ezra D."/>
            <person name="Gonzalez J."/>
            <person name="Henrissat B."/>
            <person name="Kuo A."/>
            <person name="Liang C."/>
            <person name="Lipzen A."/>
            <person name="Lutzoni F."/>
            <person name="Magnuson J."/>
            <person name="Mondo S."/>
            <person name="Nolan M."/>
            <person name="Ohm R."/>
            <person name="Pangilinan J."/>
            <person name="Park H.-J."/>
            <person name="Ramirez L."/>
            <person name="Alfaro M."/>
            <person name="Sun H."/>
            <person name="Tritt A."/>
            <person name="Yoshinaga Y."/>
            <person name="Zwiers L.-H."/>
            <person name="Turgeon B."/>
            <person name="Goodwin S."/>
            <person name="Spatafora J."/>
            <person name="Crous P."/>
            <person name="Grigoriev I."/>
        </authorList>
    </citation>
    <scope>NUCLEOTIDE SEQUENCE</scope>
    <source>
        <strain evidence="1">CBS 109.77</strain>
    </source>
</reference>
<name>A0A6A6XSY5_9PLEO</name>
<dbReference type="Proteomes" id="UP000799757">
    <property type="component" value="Unassembled WGS sequence"/>
</dbReference>
<protein>
    <submittedName>
        <fullName evidence="1">Uncharacterized protein</fullName>
    </submittedName>
</protein>
<dbReference type="EMBL" id="MU001778">
    <property type="protein sequence ID" value="KAF2798687.1"/>
    <property type="molecule type" value="Genomic_DNA"/>
</dbReference>
<accession>A0A6A6XSY5</accession>
<evidence type="ECO:0000313" key="2">
    <source>
        <dbReference type="Proteomes" id="UP000799757"/>
    </source>
</evidence>
<keyword evidence="2" id="KW-1185">Reference proteome</keyword>
<proteinExistence type="predicted"/>